<feature type="non-terminal residue" evidence="1">
    <location>
        <position position="1"/>
    </location>
</feature>
<accession>A0A0E2D5K5</accession>
<comment type="caution">
    <text evidence="1">The sequence shown here is derived from an EMBL/GenBank/DDBJ whole genome shotgun (WGS) entry which is preliminary data.</text>
</comment>
<proteinExistence type="predicted"/>
<gene>
    <name evidence="1" type="ORF">LEP1GSC105_0074</name>
</gene>
<name>A0A0E2D5K5_LEPIR</name>
<evidence type="ECO:0000313" key="2">
    <source>
        <dbReference type="Proteomes" id="UP000001340"/>
    </source>
</evidence>
<dbReference type="Proteomes" id="UP000001340">
    <property type="component" value="Unassembled WGS sequence"/>
</dbReference>
<protein>
    <submittedName>
        <fullName evidence="1">Uncharacterized protein</fullName>
    </submittedName>
</protein>
<sequence length="39" mass="4613">DVDYSKDRLKLVCYANHTPKEIEKTCDILDSKDRESKKK</sequence>
<reference evidence="1 2" key="1">
    <citation type="submission" date="2012-10" db="EMBL/GenBank/DDBJ databases">
        <authorList>
            <person name="Harkins D.M."/>
            <person name="Durkin A.S."/>
            <person name="Brinkac L.M."/>
            <person name="Haft D.H."/>
            <person name="Selengut J.D."/>
            <person name="Sanka R."/>
            <person name="DePew J."/>
            <person name="Purushe J."/>
            <person name="Chanthongthip A."/>
            <person name="Lattana O."/>
            <person name="Phetsouvanh R."/>
            <person name="Newton P.N."/>
            <person name="Vinetz J.M."/>
            <person name="Sutton G.G."/>
            <person name="Nierman W.C."/>
            <person name="Fouts D.E."/>
        </authorList>
    </citation>
    <scope>NUCLEOTIDE SEQUENCE [LARGE SCALE GENOMIC DNA]</scope>
    <source>
        <strain evidence="1 2">UI 12758</strain>
    </source>
</reference>
<dbReference type="EMBL" id="AHNR02000034">
    <property type="protein sequence ID" value="EKR55183.1"/>
    <property type="molecule type" value="Genomic_DNA"/>
</dbReference>
<evidence type="ECO:0000313" key="1">
    <source>
        <dbReference type="EMBL" id="EKR55183.1"/>
    </source>
</evidence>
<dbReference type="AlphaFoldDB" id="A0A0E2D5K5"/>
<organism evidence="1 2">
    <name type="scientific">Leptospira interrogans str. UI 12758</name>
    <dbReference type="NCBI Taxonomy" id="1049938"/>
    <lineage>
        <taxon>Bacteria</taxon>
        <taxon>Pseudomonadati</taxon>
        <taxon>Spirochaetota</taxon>
        <taxon>Spirochaetia</taxon>
        <taxon>Leptospirales</taxon>
        <taxon>Leptospiraceae</taxon>
        <taxon>Leptospira</taxon>
    </lineage>
</organism>